<accession>A0A5Q2WIN4</accession>
<reference evidence="1 2" key="1">
    <citation type="submission" date="2019-08" db="EMBL/GenBank/DDBJ databases">
        <authorList>
            <person name="Duffy I."/>
            <person name="Kerns H.R."/>
            <person name="Brown C.R."/>
            <person name="Ouellette L.A."/>
            <person name="Showers K.M."/>
            <person name="Katz E.L."/>
            <person name="Gemmati A.M."/>
            <person name="Ogueke L.I."/>
            <person name="Latalladi V.L."/>
            <person name="Duncan J."/>
            <person name="Molloy S.D."/>
            <person name="Garlena R.A."/>
            <person name="Russell D.A."/>
            <person name="Pope W.H."/>
            <person name="Jacobs-Sera D."/>
            <person name="Hatfull G.F."/>
        </authorList>
    </citation>
    <scope>NUCLEOTIDE SEQUENCE [LARGE SCALE GENOMIC DNA]</scope>
</reference>
<protein>
    <submittedName>
        <fullName evidence="1">Uncharacterized protein</fullName>
    </submittedName>
</protein>
<dbReference type="EMBL" id="MN369747">
    <property type="protein sequence ID" value="QGH78666.1"/>
    <property type="molecule type" value="Genomic_DNA"/>
</dbReference>
<name>A0A5Q2WIN4_9CAUD</name>
<gene>
    <name evidence="1" type="primary">25</name>
    <name evidence="1" type="ORF">SEA_WESAK_25</name>
</gene>
<proteinExistence type="predicted"/>
<evidence type="ECO:0000313" key="1">
    <source>
        <dbReference type="EMBL" id="QGH78666.1"/>
    </source>
</evidence>
<sequence>MSDDWKYYYEQLLPELRPINPLPIWPIEEPNWVKAPLHVMSIAAHACVFCGEAPTWESYQDYLRHFYEEEWEGERSHVPSNEEHYLLVSSLCLAGLDESPDTDQAAP</sequence>
<dbReference type="Proteomes" id="UP000410540">
    <property type="component" value="Segment"/>
</dbReference>
<organism evidence="1 2">
    <name type="scientific">Microbacterium phage Wesak</name>
    <dbReference type="NCBI Taxonomy" id="2653751"/>
    <lineage>
        <taxon>Viruses</taxon>
        <taxon>Duplodnaviria</taxon>
        <taxon>Heunggongvirae</taxon>
        <taxon>Uroviricota</taxon>
        <taxon>Caudoviricetes</taxon>
        <taxon>Eekayvirinae</taxon>
        <taxon>Tinytimothyvirus</taxon>
        <taxon>Tinytimothyvirus tinytimothy</taxon>
    </lineage>
</organism>
<evidence type="ECO:0000313" key="2">
    <source>
        <dbReference type="Proteomes" id="UP000410540"/>
    </source>
</evidence>